<dbReference type="InterPro" id="IPR002591">
    <property type="entry name" value="Phosphodiest/P_Trfase"/>
</dbReference>
<dbReference type="InterPro" id="IPR017850">
    <property type="entry name" value="Alkaline_phosphatase_core_sf"/>
</dbReference>
<comment type="caution">
    <text evidence="2">The sequence shown here is derived from an EMBL/GenBank/DDBJ whole genome shotgun (WGS) entry which is preliminary data.</text>
</comment>
<evidence type="ECO:0000313" key="3">
    <source>
        <dbReference type="Proteomes" id="UP001530400"/>
    </source>
</evidence>
<sequence length="574" mass="63655">MADQVALLHSLFASGELVHPYLRQEYFSKGKTDDDGDVASFVDLSAAIAMCCGASPPSLQYADENGPMSNESVQKRRMQLAVEIGGVPTKDDNGAEVYPRKHIVLILCDGMGNSCLEKAFAADEDVSFLMNNNQPTRMCAVFPSTTPAALTSLATASYPGSQHGMPGWNLRDKSGCDFPGADSDSAGPVVQLLVLSDHIRDARSGELASKHGFETWDSIFVEVPWSRSLLSQSNHSDDSDETEQYTNCTRKMLYINAYNGDDYQNWSQGATNDNDNDAQDTVGTDFSSWQMGIDNQDVKNISLFDTAKFEETAYDTLGVPRGSSDAIRFFRDGVNAALKKIAEAERRGESTFTYLYTAHPDKHMHALGVENEEVKKVIQGLDSEIRRFWRVLGNRDALLARTSFDDDTYNEDNAVYSVGIDATIVITADHGHITVEPEHMITLPHDILECCEYANIGVHGKGRHGYLHCRAGLQSLLLKRWQSHHQLSQCFLILTIEAAIENSLFGPRYMPQRVRPRLGDFVVIAKDRHTLVTPKELETYQSSCQRQGAHGSLLPEEMQIPFVLLSKRSVVSPI</sequence>
<evidence type="ECO:0000256" key="1">
    <source>
        <dbReference type="SAM" id="MobiDB-lite"/>
    </source>
</evidence>
<dbReference type="AlphaFoldDB" id="A0ABD3P7R2"/>
<dbReference type="EMBL" id="JALLPJ020000762">
    <property type="protein sequence ID" value="KAL3783498.1"/>
    <property type="molecule type" value="Genomic_DNA"/>
</dbReference>
<dbReference type="Gene3D" id="3.40.720.10">
    <property type="entry name" value="Alkaline Phosphatase, subunit A"/>
    <property type="match status" value="1"/>
</dbReference>
<evidence type="ECO:0000313" key="2">
    <source>
        <dbReference type="EMBL" id="KAL3783498.1"/>
    </source>
</evidence>
<evidence type="ECO:0008006" key="4">
    <source>
        <dbReference type="Google" id="ProtNLM"/>
    </source>
</evidence>
<proteinExistence type="predicted"/>
<keyword evidence="3" id="KW-1185">Reference proteome</keyword>
<dbReference type="SUPFAM" id="SSF53649">
    <property type="entry name" value="Alkaline phosphatase-like"/>
    <property type="match status" value="1"/>
</dbReference>
<organism evidence="2 3">
    <name type="scientific">Cyclotella atomus</name>
    <dbReference type="NCBI Taxonomy" id="382360"/>
    <lineage>
        <taxon>Eukaryota</taxon>
        <taxon>Sar</taxon>
        <taxon>Stramenopiles</taxon>
        <taxon>Ochrophyta</taxon>
        <taxon>Bacillariophyta</taxon>
        <taxon>Coscinodiscophyceae</taxon>
        <taxon>Thalassiosirophycidae</taxon>
        <taxon>Stephanodiscales</taxon>
        <taxon>Stephanodiscaceae</taxon>
        <taxon>Cyclotella</taxon>
    </lineage>
</organism>
<feature type="region of interest" description="Disordered" evidence="1">
    <location>
        <begin position="266"/>
        <end position="285"/>
    </location>
</feature>
<protein>
    <recommendedName>
        <fullName evidence="4">Alkaline phosphatase</fullName>
    </recommendedName>
</protein>
<dbReference type="Pfam" id="PF01663">
    <property type="entry name" value="Phosphodiest"/>
    <property type="match status" value="1"/>
</dbReference>
<reference evidence="2 3" key="1">
    <citation type="submission" date="2024-10" db="EMBL/GenBank/DDBJ databases">
        <title>Updated reference genomes for cyclostephanoid diatoms.</title>
        <authorList>
            <person name="Roberts W.R."/>
            <person name="Alverson A.J."/>
        </authorList>
    </citation>
    <scope>NUCLEOTIDE SEQUENCE [LARGE SCALE GENOMIC DNA]</scope>
    <source>
        <strain evidence="2 3">AJA010-31</strain>
    </source>
</reference>
<dbReference type="Proteomes" id="UP001530400">
    <property type="component" value="Unassembled WGS sequence"/>
</dbReference>
<name>A0ABD3P7R2_9STRA</name>
<gene>
    <name evidence="2" type="ORF">ACHAWO_009716</name>
</gene>
<accession>A0ABD3P7R2</accession>